<sequence length="290" mass="33051">MGLKATYDKQGYVIIPGLIQPEEWDRLESACQRVIVRTRDGFWPHRRTLGSQFPPYDSKHPDSWGVQHLMHPDLQEASFVEWYTSPVLLEAVKELLGCEEGDLQMELLNLLINPISHDFALRWHRDDIPEDASMEDEQIGLSNWRYGVQWNTALYTDSCLFVVPGSHKIPRTELQRELSSGQIPESPLEMPESICLVLKPGESVFYNSNILHCAVYNSKEQRATLHGCIGDIRGGFSRARNILQHGLSWMKGPAFAQTLPEGPARMMLKNLIVMYDSTPPETLSKYSLKN</sequence>
<name>A0A0D2NBT3_HYPSF</name>
<dbReference type="SUPFAM" id="SSF51197">
    <property type="entry name" value="Clavaminate synthase-like"/>
    <property type="match status" value="1"/>
</dbReference>
<dbReference type="Gene3D" id="2.60.120.620">
    <property type="entry name" value="q2cbj1_9rhob like domain"/>
    <property type="match status" value="1"/>
</dbReference>
<dbReference type="InterPro" id="IPR008775">
    <property type="entry name" value="Phytyl_CoA_dOase-like"/>
</dbReference>
<dbReference type="OMA" id="SFARCYF"/>
<protein>
    <recommendedName>
        <fullName evidence="3">Phytanoyl-CoA dioxygenase</fullName>
    </recommendedName>
</protein>
<evidence type="ECO:0000313" key="2">
    <source>
        <dbReference type="Proteomes" id="UP000054270"/>
    </source>
</evidence>
<keyword evidence="2" id="KW-1185">Reference proteome</keyword>
<evidence type="ECO:0008006" key="3">
    <source>
        <dbReference type="Google" id="ProtNLM"/>
    </source>
</evidence>
<dbReference type="Pfam" id="PF05721">
    <property type="entry name" value="PhyH"/>
    <property type="match status" value="1"/>
</dbReference>
<dbReference type="OrthoDB" id="2106152at2759"/>
<dbReference type="Proteomes" id="UP000054270">
    <property type="component" value="Unassembled WGS sequence"/>
</dbReference>
<gene>
    <name evidence="1" type="ORF">HYPSUDRAFT_147556</name>
</gene>
<dbReference type="STRING" id="945553.A0A0D2NBT3"/>
<evidence type="ECO:0000313" key="1">
    <source>
        <dbReference type="EMBL" id="KJA16599.1"/>
    </source>
</evidence>
<reference evidence="2" key="1">
    <citation type="submission" date="2014-04" db="EMBL/GenBank/DDBJ databases">
        <title>Evolutionary Origins and Diversification of the Mycorrhizal Mutualists.</title>
        <authorList>
            <consortium name="DOE Joint Genome Institute"/>
            <consortium name="Mycorrhizal Genomics Consortium"/>
            <person name="Kohler A."/>
            <person name="Kuo A."/>
            <person name="Nagy L.G."/>
            <person name="Floudas D."/>
            <person name="Copeland A."/>
            <person name="Barry K.W."/>
            <person name="Cichocki N."/>
            <person name="Veneault-Fourrey C."/>
            <person name="LaButti K."/>
            <person name="Lindquist E.A."/>
            <person name="Lipzen A."/>
            <person name="Lundell T."/>
            <person name="Morin E."/>
            <person name="Murat C."/>
            <person name="Riley R."/>
            <person name="Ohm R."/>
            <person name="Sun H."/>
            <person name="Tunlid A."/>
            <person name="Henrissat B."/>
            <person name="Grigoriev I.V."/>
            <person name="Hibbett D.S."/>
            <person name="Martin F."/>
        </authorList>
    </citation>
    <scope>NUCLEOTIDE SEQUENCE [LARGE SCALE GENOMIC DNA]</scope>
    <source>
        <strain evidence="2">FD-334 SS-4</strain>
    </source>
</reference>
<dbReference type="PANTHER" id="PTHR40470">
    <property type="entry name" value="PHYTANOYL-COA DIOXYGENASE FAMILY PROTEIN (AFU_ORTHOLOGUE AFUA_2G15850)"/>
    <property type="match status" value="1"/>
</dbReference>
<proteinExistence type="predicted"/>
<organism evidence="1 2">
    <name type="scientific">Hypholoma sublateritium (strain FD-334 SS-4)</name>
    <dbReference type="NCBI Taxonomy" id="945553"/>
    <lineage>
        <taxon>Eukaryota</taxon>
        <taxon>Fungi</taxon>
        <taxon>Dikarya</taxon>
        <taxon>Basidiomycota</taxon>
        <taxon>Agaricomycotina</taxon>
        <taxon>Agaricomycetes</taxon>
        <taxon>Agaricomycetidae</taxon>
        <taxon>Agaricales</taxon>
        <taxon>Agaricineae</taxon>
        <taxon>Strophariaceae</taxon>
        <taxon>Hypholoma</taxon>
    </lineage>
</organism>
<dbReference type="AlphaFoldDB" id="A0A0D2NBT3"/>
<accession>A0A0D2NBT3</accession>
<dbReference type="EMBL" id="KN817618">
    <property type="protein sequence ID" value="KJA16599.1"/>
    <property type="molecule type" value="Genomic_DNA"/>
</dbReference>
<dbReference type="PANTHER" id="PTHR40470:SF1">
    <property type="entry name" value="PHYTANOYL-COA DIOXYGENASE FAMILY PROTEIN (AFU_ORTHOLOGUE AFUA_2G15850)"/>
    <property type="match status" value="1"/>
</dbReference>